<feature type="region of interest" description="Disordered" evidence="8">
    <location>
        <begin position="64"/>
        <end position="84"/>
    </location>
</feature>
<evidence type="ECO:0000256" key="7">
    <source>
        <dbReference type="ARBA" id="ARBA00023242"/>
    </source>
</evidence>
<evidence type="ECO:0000256" key="4">
    <source>
        <dbReference type="ARBA" id="ARBA00022664"/>
    </source>
</evidence>
<keyword evidence="4" id="KW-0507">mRNA processing</keyword>
<dbReference type="PANTHER" id="PTHR23236:SF16">
    <property type="entry name" value="POLYADENYLATE-BINDING PROTEIN 2"/>
    <property type="match status" value="1"/>
</dbReference>
<evidence type="ECO:0000256" key="1">
    <source>
        <dbReference type="ARBA" id="ARBA00004123"/>
    </source>
</evidence>
<keyword evidence="6" id="KW-0175">Coiled coil</keyword>
<feature type="region of interest" description="Disordered" evidence="8">
    <location>
        <begin position="1"/>
        <end position="50"/>
    </location>
</feature>
<dbReference type="Proteomes" id="UP001266305">
    <property type="component" value="Unassembled WGS sequence"/>
</dbReference>
<feature type="compositionally biased region" description="Polar residues" evidence="8">
    <location>
        <begin position="1"/>
        <end position="18"/>
    </location>
</feature>
<dbReference type="InterPro" id="IPR035979">
    <property type="entry name" value="RBD_domain_sf"/>
</dbReference>
<dbReference type="SUPFAM" id="SSF54928">
    <property type="entry name" value="RNA-binding domain, RBD"/>
    <property type="match status" value="1"/>
</dbReference>
<reference evidence="9 10" key="1">
    <citation type="submission" date="2023-05" db="EMBL/GenBank/DDBJ databases">
        <title>B98-5 Cell Line De Novo Hybrid Assembly: An Optical Mapping Approach.</title>
        <authorList>
            <person name="Kananen K."/>
            <person name="Auerbach J.A."/>
            <person name="Kautto E."/>
            <person name="Blachly J.S."/>
        </authorList>
    </citation>
    <scope>NUCLEOTIDE SEQUENCE [LARGE SCALE GENOMIC DNA]</scope>
    <source>
        <strain evidence="9">B95-8</strain>
        <tissue evidence="9">Cell line</tissue>
    </source>
</reference>
<dbReference type="Gene3D" id="3.30.70.330">
    <property type="match status" value="1"/>
</dbReference>
<dbReference type="EMBL" id="JASSZA010000017">
    <property type="protein sequence ID" value="KAK2090678.1"/>
    <property type="molecule type" value="Genomic_DNA"/>
</dbReference>
<evidence type="ECO:0000256" key="6">
    <source>
        <dbReference type="ARBA" id="ARBA00023054"/>
    </source>
</evidence>
<comment type="subcellular location">
    <subcellularLocation>
        <location evidence="2">Cytoplasm</location>
    </subcellularLocation>
    <subcellularLocation>
        <location evidence="1">Nucleus</location>
    </subcellularLocation>
</comment>
<evidence type="ECO:0000256" key="8">
    <source>
        <dbReference type="SAM" id="MobiDB-lite"/>
    </source>
</evidence>
<feature type="compositionally biased region" description="Basic and acidic residues" evidence="8">
    <location>
        <begin position="64"/>
        <end position="78"/>
    </location>
</feature>
<dbReference type="PANTHER" id="PTHR23236">
    <property type="entry name" value="EUKARYOTIC TRANSLATION INITIATION FACTOR 4B/4H"/>
    <property type="match status" value="1"/>
</dbReference>
<evidence type="ECO:0000256" key="3">
    <source>
        <dbReference type="ARBA" id="ARBA00022490"/>
    </source>
</evidence>
<proteinExistence type="predicted"/>
<evidence type="ECO:0000256" key="2">
    <source>
        <dbReference type="ARBA" id="ARBA00004496"/>
    </source>
</evidence>
<evidence type="ECO:0000256" key="5">
    <source>
        <dbReference type="ARBA" id="ARBA00022884"/>
    </source>
</evidence>
<gene>
    <name evidence="9" type="primary">PABPN1_3</name>
    <name evidence="9" type="ORF">P7K49_031935</name>
</gene>
<keyword evidence="10" id="KW-1185">Reference proteome</keyword>
<accession>A0ABQ9U0T6</accession>
<protein>
    <submittedName>
        <fullName evidence="9">Polyadenylate-binding protein 2</fullName>
    </submittedName>
</protein>
<sequence>MDISSWTASTDFSANSPVPWSAMARPLRGQEEKELGLVEGDPGDGATEDPELEAVKARVREVEEAAEKPRELQNEVEKQVTVSPPAGGTGPWSCPLGRCRLPCLPSVLQCGLWCSEELEARSYGCGSVSHVTIPCAKCSGHHKGFAWIEFSDGQSVRTSLALDESLFRGRQIKVIPKRSNRAGIGTTDRGFPGARYHVRTRQLQQFPLSILQWF</sequence>
<keyword evidence="5" id="KW-0694">RNA-binding</keyword>
<organism evidence="9 10">
    <name type="scientific">Saguinus oedipus</name>
    <name type="common">Cotton-top tamarin</name>
    <name type="synonym">Oedipomidas oedipus</name>
    <dbReference type="NCBI Taxonomy" id="9490"/>
    <lineage>
        <taxon>Eukaryota</taxon>
        <taxon>Metazoa</taxon>
        <taxon>Chordata</taxon>
        <taxon>Craniata</taxon>
        <taxon>Vertebrata</taxon>
        <taxon>Euteleostomi</taxon>
        <taxon>Mammalia</taxon>
        <taxon>Eutheria</taxon>
        <taxon>Euarchontoglires</taxon>
        <taxon>Primates</taxon>
        <taxon>Haplorrhini</taxon>
        <taxon>Platyrrhini</taxon>
        <taxon>Cebidae</taxon>
        <taxon>Callitrichinae</taxon>
        <taxon>Saguinus</taxon>
    </lineage>
</organism>
<keyword evidence="7" id="KW-0539">Nucleus</keyword>
<keyword evidence="3" id="KW-0963">Cytoplasm</keyword>
<name>A0ABQ9U0T6_SAGOE</name>
<evidence type="ECO:0000313" key="9">
    <source>
        <dbReference type="EMBL" id="KAK2090678.1"/>
    </source>
</evidence>
<comment type="caution">
    <text evidence="9">The sequence shown here is derived from an EMBL/GenBank/DDBJ whole genome shotgun (WGS) entry which is preliminary data.</text>
</comment>
<evidence type="ECO:0000313" key="10">
    <source>
        <dbReference type="Proteomes" id="UP001266305"/>
    </source>
</evidence>
<dbReference type="InterPro" id="IPR012677">
    <property type="entry name" value="Nucleotide-bd_a/b_plait_sf"/>
</dbReference>